<organism evidence="1 2">
    <name type="scientific">Halocaridina rubra</name>
    <name type="common">Hawaiian red shrimp</name>
    <dbReference type="NCBI Taxonomy" id="373956"/>
    <lineage>
        <taxon>Eukaryota</taxon>
        <taxon>Metazoa</taxon>
        <taxon>Ecdysozoa</taxon>
        <taxon>Arthropoda</taxon>
        <taxon>Crustacea</taxon>
        <taxon>Multicrustacea</taxon>
        <taxon>Malacostraca</taxon>
        <taxon>Eumalacostraca</taxon>
        <taxon>Eucarida</taxon>
        <taxon>Decapoda</taxon>
        <taxon>Pleocyemata</taxon>
        <taxon>Caridea</taxon>
        <taxon>Atyoidea</taxon>
        <taxon>Atyidae</taxon>
        <taxon>Halocaridina</taxon>
    </lineage>
</organism>
<keyword evidence="2" id="KW-1185">Reference proteome</keyword>
<sequence>MSSLMDIIKTETKRQIIEMKKVVENEMTGEIVHVKSSLMATEDNIRQLMSVRLRNYRPNSV</sequence>
<feature type="non-terminal residue" evidence="1">
    <location>
        <position position="61"/>
    </location>
</feature>
<dbReference type="AlphaFoldDB" id="A0AAN8XFR8"/>
<gene>
    <name evidence="1" type="ORF">SK128_023096</name>
</gene>
<dbReference type="Proteomes" id="UP001381693">
    <property type="component" value="Unassembled WGS sequence"/>
</dbReference>
<protein>
    <submittedName>
        <fullName evidence="1">Uncharacterized protein</fullName>
    </submittedName>
</protein>
<reference evidence="1 2" key="1">
    <citation type="submission" date="2023-11" db="EMBL/GenBank/DDBJ databases">
        <title>Halocaridina rubra genome assembly.</title>
        <authorList>
            <person name="Smith C."/>
        </authorList>
    </citation>
    <scope>NUCLEOTIDE SEQUENCE [LARGE SCALE GENOMIC DNA]</scope>
    <source>
        <strain evidence="1">EP-1</strain>
        <tissue evidence="1">Whole</tissue>
    </source>
</reference>
<evidence type="ECO:0000313" key="2">
    <source>
        <dbReference type="Proteomes" id="UP001381693"/>
    </source>
</evidence>
<proteinExistence type="predicted"/>
<dbReference type="EMBL" id="JAXCGZ010002904">
    <property type="protein sequence ID" value="KAK7083502.1"/>
    <property type="molecule type" value="Genomic_DNA"/>
</dbReference>
<evidence type="ECO:0000313" key="1">
    <source>
        <dbReference type="EMBL" id="KAK7083502.1"/>
    </source>
</evidence>
<name>A0AAN8XFR8_HALRR</name>
<comment type="caution">
    <text evidence="1">The sequence shown here is derived from an EMBL/GenBank/DDBJ whole genome shotgun (WGS) entry which is preliminary data.</text>
</comment>
<accession>A0AAN8XFR8</accession>